<organism evidence="1 2">
    <name type="scientific">Romanomermis culicivorax</name>
    <name type="common">Nematode worm</name>
    <dbReference type="NCBI Taxonomy" id="13658"/>
    <lineage>
        <taxon>Eukaryota</taxon>
        <taxon>Metazoa</taxon>
        <taxon>Ecdysozoa</taxon>
        <taxon>Nematoda</taxon>
        <taxon>Enoplea</taxon>
        <taxon>Dorylaimia</taxon>
        <taxon>Mermithida</taxon>
        <taxon>Mermithoidea</taxon>
        <taxon>Mermithidae</taxon>
        <taxon>Romanomermis</taxon>
    </lineage>
</organism>
<evidence type="ECO:0000313" key="1">
    <source>
        <dbReference type="Proteomes" id="UP000887565"/>
    </source>
</evidence>
<protein>
    <submittedName>
        <fullName evidence="2">Peptidase A2 domain-containing protein</fullName>
    </submittedName>
</protein>
<keyword evidence="1" id="KW-1185">Reference proteome</keyword>
<sequence>MVQMIDQIMGAISDQFQAQQLRIQCEIQEQTKAANARFTALAEQMQQLISTTAAATNACNPPTPRPLLVSSQFHGEETRDIYIPNETLCETEPAQVFGRLPNQVKPNAPSMDTLYNNEFSSTACGKEELPRSVPIRRQLPAANHFGFSDYPPDDNYDHPQLPYKMPRTSHYQEDSHIKTIVDNMHSLIIDGAAMNKRLLRFFIHLENEATTSPTRVTTAHCRINARPRNAHYQSIDCHRQHGHPFQRNSFAAPIVSPGIVCWNATGRAFQDPCHIRSSICQIDNLTLSSKTFAQALINTGAQCSALSSRLVKHAFDKQSHQLTICGKIKFADGAVVNSHGTVVVTMESAFGEHMIKCVILDDDGNDQCIMGTDFFAYTDIHAILNFKDK</sequence>
<reference evidence="2" key="1">
    <citation type="submission" date="2022-11" db="UniProtKB">
        <authorList>
            <consortium name="WormBaseParasite"/>
        </authorList>
    </citation>
    <scope>IDENTIFICATION</scope>
</reference>
<name>A0A915KNS9_ROMCU</name>
<dbReference type="CDD" id="cd00303">
    <property type="entry name" value="retropepsin_like"/>
    <property type="match status" value="1"/>
</dbReference>
<proteinExistence type="predicted"/>
<dbReference type="Proteomes" id="UP000887565">
    <property type="component" value="Unplaced"/>
</dbReference>
<dbReference type="AlphaFoldDB" id="A0A915KNS9"/>
<accession>A0A915KNS9</accession>
<evidence type="ECO:0000313" key="2">
    <source>
        <dbReference type="WBParaSite" id="nRc.2.0.1.t40502-RA"/>
    </source>
</evidence>
<dbReference type="WBParaSite" id="nRc.2.0.1.t40502-RA">
    <property type="protein sequence ID" value="nRc.2.0.1.t40502-RA"/>
    <property type="gene ID" value="nRc.2.0.1.g40502"/>
</dbReference>